<name>A0A9X1YWX9_9PSED</name>
<organism evidence="1 2">
    <name type="scientific">Pseudomonas morbosilactucae</name>
    <dbReference type="NCBI Taxonomy" id="2938197"/>
    <lineage>
        <taxon>Bacteria</taxon>
        <taxon>Pseudomonadati</taxon>
        <taxon>Pseudomonadota</taxon>
        <taxon>Gammaproteobacteria</taxon>
        <taxon>Pseudomonadales</taxon>
        <taxon>Pseudomonadaceae</taxon>
        <taxon>Pseudomonas</taxon>
    </lineage>
</organism>
<dbReference type="RefSeq" id="WP_268264940.1">
    <property type="nucleotide sequence ID" value="NZ_JALQCW010000019.1"/>
</dbReference>
<gene>
    <name evidence="1" type="ORF">M1B34_09475</name>
</gene>
<evidence type="ECO:0000313" key="2">
    <source>
        <dbReference type="Proteomes" id="UP001155059"/>
    </source>
</evidence>
<protein>
    <submittedName>
        <fullName evidence="1">Uncharacterized protein</fullName>
    </submittedName>
</protein>
<sequence>MSTHCGSRPSAHHLDVSCPHCRGLARFDAATIRAIPLKQDVAFFQQHPSLEYTLLTNQSGQHWHGARYFPGLHGDPRRSLHNLPEGYQGEDWGKTYLPDAHVNGCLGSVTCEHCGLRTRHLLQWPVEAYFSLTYKGQLLWAYNREAANDLLDYLLSDRRRPDHYRWARFLRHVPTLFKTRKARPAVARQLKRLLS</sequence>
<proteinExistence type="predicted"/>
<dbReference type="Proteomes" id="UP001155059">
    <property type="component" value="Unassembled WGS sequence"/>
</dbReference>
<reference evidence="1 2" key="2">
    <citation type="journal article" date="2023" name="Plant Pathol.">
        <title>Dismantling and reorganizing Pseudomonas marginalis sensu#lato.</title>
        <authorList>
            <person name="Sawada H."/>
            <person name="Fujikawa T."/>
            <person name="Satou M."/>
        </authorList>
    </citation>
    <scope>NUCLEOTIDE SEQUENCE [LARGE SCALE GENOMIC DNA]</scope>
    <source>
        <strain evidence="1 2">MAFF 302030</strain>
    </source>
</reference>
<accession>A0A9X1YWX9</accession>
<evidence type="ECO:0000313" key="1">
    <source>
        <dbReference type="EMBL" id="MCK9797950.1"/>
    </source>
</evidence>
<comment type="caution">
    <text evidence="1">The sequence shown here is derived from an EMBL/GenBank/DDBJ whole genome shotgun (WGS) entry which is preliminary data.</text>
</comment>
<dbReference type="AlphaFoldDB" id="A0A9X1YWX9"/>
<dbReference type="EMBL" id="JALQCW010000019">
    <property type="protein sequence ID" value="MCK9797950.1"/>
    <property type="molecule type" value="Genomic_DNA"/>
</dbReference>
<reference evidence="1 2" key="1">
    <citation type="journal article" date="2022" name="Int. J. Syst. Evol. Microbiol.">
        <title>Pseudomonas aegrilactucae sp. nov. and Pseudomonas morbosilactucae sp. nov., pathogens causing bacterial rot of lettuce in Japan.</title>
        <authorList>
            <person name="Sawada H."/>
            <person name="Fujikawa T."/>
            <person name="Satou M."/>
        </authorList>
    </citation>
    <scope>NUCLEOTIDE SEQUENCE [LARGE SCALE GENOMIC DNA]</scope>
    <source>
        <strain evidence="1 2">MAFF 302030</strain>
    </source>
</reference>